<dbReference type="Proteomes" id="UP000054560">
    <property type="component" value="Unassembled WGS sequence"/>
</dbReference>
<evidence type="ECO:0000313" key="3">
    <source>
        <dbReference type="Proteomes" id="UP000054560"/>
    </source>
</evidence>
<dbReference type="EMBL" id="KQ249662">
    <property type="protein sequence ID" value="KNC71035.1"/>
    <property type="molecule type" value="Genomic_DNA"/>
</dbReference>
<evidence type="ECO:0000256" key="1">
    <source>
        <dbReference type="SAM" id="MobiDB-lite"/>
    </source>
</evidence>
<accession>A0A0L0F2T6</accession>
<organism evidence="2 3">
    <name type="scientific">Sphaeroforma arctica JP610</name>
    <dbReference type="NCBI Taxonomy" id="667725"/>
    <lineage>
        <taxon>Eukaryota</taxon>
        <taxon>Ichthyosporea</taxon>
        <taxon>Ichthyophonida</taxon>
        <taxon>Sphaeroforma</taxon>
    </lineage>
</organism>
<evidence type="ECO:0000313" key="2">
    <source>
        <dbReference type="EMBL" id="KNC71035.1"/>
    </source>
</evidence>
<dbReference type="GeneID" id="25916937"/>
<gene>
    <name evidence="2" type="ORF">SARC_16433</name>
</gene>
<keyword evidence="3" id="KW-1185">Reference proteome</keyword>
<protein>
    <submittedName>
        <fullName evidence="2">Uncharacterized protein</fullName>
    </submittedName>
</protein>
<name>A0A0L0F2T6_9EUKA</name>
<dbReference type="AlphaFoldDB" id="A0A0L0F2T6"/>
<reference evidence="2 3" key="1">
    <citation type="submission" date="2011-02" db="EMBL/GenBank/DDBJ databases">
        <title>The Genome Sequence of Sphaeroforma arctica JP610.</title>
        <authorList>
            <consortium name="The Broad Institute Genome Sequencing Platform"/>
            <person name="Russ C."/>
            <person name="Cuomo C."/>
            <person name="Young S.K."/>
            <person name="Zeng Q."/>
            <person name="Gargeya S."/>
            <person name="Alvarado L."/>
            <person name="Berlin A."/>
            <person name="Chapman S.B."/>
            <person name="Chen Z."/>
            <person name="Freedman E."/>
            <person name="Gellesch M."/>
            <person name="Goldberg J."/>
            <person name="Griggs A."/>
            <person name="Gujja S."/>
            <person name="Heilman E."/>
            <person name="Heiman D."/>
            <person name="Howarth C."/>
            <person name="Mehta T."/>
            <person name="Neiman D."/>
            <person name="Pearson M."/>
            <person name="Roberts A."/>
            <person name="Saif S."/>
            <person name="Shea T."/>
            <person name="Shenoy N."/>
            <person name="Sisk P."/>
            <person name="Stolte C."/>
            <person name="Sykes S."/>
            <person name="White J."/>
            <person name="Yandava C."/>
            <person name="Burger G."/>
            <person name="Gray M.W."/>
            <person name="Holland P.W.H."/>
            <person name="King N."/>
            <person name="Lang F.B.F."/>
            <person name="Roger A.J."/>
            <person name="Ruiz-Trillo I."/>
            <person name="Haas B."/>
            <person name="Nusbaum C."/>
            <person name="Birren B."/>
        </authorList>
    </citation>
    <scope>NUCLEOTIDE SEQUENCE [LARGE SCALE GENOMIC DNA]</scope>
    <source>
        <strain evidence="2 3">JP610</strain>
    </source>
</reference>
<proteinExistence type="predicted"/>
<feature type="non-terminal residue" evidence="2">
    <location>
        <position position="1"/>
    </location>
</feature>
<feature type="region of interest" description="Disordered" evidence="1">
    <location>
        <begin position="19"/>
        <end position="50"/>
    </location>
</feature>
<feature type="compositionally biased region" description="Basic and acidic residues" evidence="1">
    <location>
        <begin position="38"/>
        <end position="50"/>
    </location>
</feature>
<sequence>VCKVLKRCNAMIIERKPSVSTPKAAQKRLKRKTTLADMIKEKHQPEAEDE</sequence>
<feature type="non-terminal residue" evidence="2">
    <location>
        <position position="50"/>
    </location>
</feature>
<dbReference type="RefSeq" id="XP_014144937.1">
    <property type="nucleotide sequence ID" value="XM_014289462.1"/>
</dbReference>